<dbReference type="InterPro" id="IPR005467">
    <property type="entry name" value="His_kinase_dom"/>
</dbReference>
<feature type="transmembrane region" description="Helical" evidence="4">
    <location>
        <begin position="92"/>
        <end position="110"/>
    </location>
</feature>
<dbReference type="SMART" id="SM00387">
    <property type="entry name" value="HATPase_c"/>
    <property type="match status" value="1"/>
</dbReference>
<name>A0ABU1WRL3_9BURK</name>
<evidence type="ECO:0000313" key="6">
    <source>
        <dbReference type="EMBL" id="MDR7151547.1"/>
    </source>
</evidence>
<gene>
    <name evidence="6" type="ORF">J2W49_003523</name>
</gene>
<evidence type="ECO:0000259" key="5">
    <source>
        <dbReference type="PROSITE" id="PS50109"/>
    </source>
</evidence>
<dbReference type="InterPro" id="IPR004358">
    <property type="entry name" value="Sig_transdc_His_kin-like_C"/>
</dbReference>
<dbReference type="Gene3D" id="3.30.565.10">
    <property type="entry name" value="Histidine kinase-like ATPase, C-terminal domain"/>
    <property type="match status" value="1"/>
</dbReference>
<feature type="region of interest" description="Disordered" evidence="3">
    <location>
        <begin position="338"/>
        <end position="364"/>
    </location>
</feature>
<dbReference type="RefSeq" id="WP_310319115.1">
    <property type="nucleotide sequence ID" value="NZ_JAVDWU010000007.1"/>
</dbReference>
<dbReference type="EMBL" id="JAVDWU010000007">
    <property type="protein sequence ID" value="MDR7151547.1"/>
    <property type="molecule type" value="Genomic_DNA"/>
</dbReference>
<reference evidence="6 7" key="1">
    <citation type="submission" date="2023-07" db="EMBL/GenBank/DDBJ databases">
        <title>Sorghum-associated microbial communities from plants grown in Nebraska, USA.</title>
        <authorList>
            <person name="Schachtman D."/>
        </authorList>
    </citation>
    <scope>NUCLEOTIDE SEQUENCE [LARGE SCALE GENOMIC DNA]</scope>
    <source>
        <strain evidence="6 7">4249</strain>
    </source>
</reference>
<dbReference type="Proteomes" id="UP001265700">
    <property type="component" value="Unassembled WGS sequence"/>
</dbReference>
<feature type="domain" description="Histidine kinase" evidence="5">
    <location>
        <begin position="266"/>
        <end position="357"/>
    </location>
</feature>
<comment type="catalytic activity">
    <reaction evidence="1">
        <text>ATP + protein L-histidine = ADP + protein N-phospho-L-histidine.</text>
        <dbReference type="EC" id="2.7.13.3"/>
    </reaction>
</comment>
<dbReference type="InterPro" id="IPR010559">
    <property type="entry name" value="Sig_transdc_His_kin_internal"/>
</dbReference>
<feature type="transmembrane region" description="Helical" evidence="4">
    <location>
        <begin position="130"/>
        <end position="150"/>
    </location>
</feature>
<dbReference type="Pfam" id="PF06580">
    <property type="entry name" value="His_kinase"/>
    <property type="match status" value="1"/>
</dbReference>
<keyword evidence="6" id="KW-0808">Transferase</keyword>
<evidence type="ECO:0000256" key="2">
    <source>
        <dbReference type="ARBA" id="ARBA00012438"/>
    </source>
</evidence>
<dbReference type="PRINTS" id="PR00344">
    <property type="entry name" value="BCTRLSENSOR"/>
</dbReference>
<keyword evidence="4" id="KW-1133">Transmembrane helix</keyword>
<dbReference type="EC" id="2.7.13.3" evidence="2"/>
<sequence length="364" mass="40209">MTATLRHALLNAIPEGAWRGLFTRGGIVWSFALFIALFNWHGGNKGHSLDVAFVYTYAISTSIWLLTDLLRFPLRGWLQSPAPHYWPESWRAALWLLFGILLGYIIGTAIGDAYAGHSTWDLLHLDPQRFTALMVSSAGISLGFLGYFYLRGKAESLQRQASEAQLRLLESQLEPHMLFNTLANLRALIGTDPVRATVMLDRLNDYLRATLQASRADAQATRHTLADEFDRLNDYLAIMAIRMGPRMVYTLDLPAELATHPLPALLLQPLVENSIRHGLEPSVSGGEIRIEARRQGEVLTVTVQDNGVGCNTAAHAGFGLRQVRERLATAYGRRGRLDFVSEPGQGTTARVDLPCTSPPGPRAG</sequence>
<dbReference type="GO" id="GO:0016301">
    <property type="term" value="F:kinase activity"/>
    <property type="evidence" value="ECO:0007669"/>
    <property type="project" value="UniProtKB-KW"/>
</dbReference>
<evidence type="ECO:0000256" key="1">
    <source>
        <dbReference type="ARBA" id="ARBA00000085"/>
    </source>
</evidence>
<keyword evidence="7" id="KW-1185">Reference proteome</keyword>
<evidence type="ECO:0000256" key="4">
    <source>
        <dbReference type="SAM" id="Phobius"/>
    </source>
</evidence>
<dbReference type="PANTHER" id="PTHR34220">
    <property type="entry name" value="SENSOR HISTIDINE KINASE YPDA"/>
    <property type="match status" value="1"/>
</dbReference>
<dbReference type="InterPro" id="IPR050640">
    <property type="entry name" value="Bact_2-comp_sensor_kinase"/>
</dbReference>
<proteinExistence type="predicted"/>
<dbReference type="SUPFAM" id="SSF55874">
    <property type="entry name" value="ATPase domain of HSP90 chaperone/DNA topoisomerase II/histidine kinase"/>
    <property type="match status" value="1"/>
</dbReference>
<dbReference type="PROSITE" id="PS50109">
    <property type="entry name" value="HIS_KIN"/>
    <property type="match status" value="1"/>
</dbReference>
<dbReference type="PANTHER" id="PTHR34220:SF9">
    <property type="entry name" value="SIGNAL TRANSDUCTION HISTIDINE KINASE INTERNAL REGION DOMAIN-CONTAINING PROTEIN"/>
    <property type="match status" value="1"/>
</dbReference>
<protein>
    <recommendedName>
        <fullName evidence="2">histidine kinase</fullName>
        <ecNumber evidence="2">2.7.13.3</ecNumber>
    </recommendedName>
</protein>
<accession>A0ABU1WRL3</accession>
<dbReference type="InterPro" id="IPR003594">
    <property type="entry name" value="HATPase_dom"/>
</dbReference>
<keyword evidence="4" id="KW-0812">Transmembrane</keyword>
<dbReference type="Pfam" id="PF02518">
    <property type="entry name" value="HATPase_c"/>
    <property type="match status" value="1"/>
</dbReference>
<keyword evidence="4" id="KW-0472">Membrane</keyword>
<feature type="transmembrane region" description="Helical" evidence="4">
    <location>
        <begin position="21"/>
        <end position="40"/>
    </location>
</feature>
<keyword evidence="6" id="KW-0418">Kinase</keyword>
<evidence type="ECO:0000313" key="7">
    <source>
        <dbReference type="Proteomes" id="UP001265700"/>
    </source>
</evidence>
<dbReference type="InterPro" id="IPR036890">
    <property type="entry name" value="HATPase_C_sf"/>
</dbReference>
<feature type="transmembrane region" description="Helical" evidence="4">
    <location>
        <begin position="52"/>
        <end position="72"/>
    </location>
</feature>
<evidence type="ECO:0000256" key="3">
    <source>
        <dbReference type="SAM" id="MobiDB-lite"/>
    </source>
</evidence>
<comment type="caution">
    <text evidence="6">The sequence shown here is derived from an EMBL/GenBank/DDBJ whole genome shotgun (WGS) entry which is preliminary data.</text>
</comment>
<organism evidence="6 7">
    <name type="scientific">Hydrogenophaga palleronii</name>
    <dbReference type="NCBI Taxonomy" id="65655"/>
    <lineage>
        <taxon>Bacteria</taxon>
        <taxon>Pseudomonadati</taxon>
        <taxon>Pseudomonadota</taxon>
        <taxon>Betaproteobacteria</taxon>
        <taxon>Burkholderiales</taxon>
        <taxon>Comamonadaceae</taxon>
        <taxon>Hydrogenophaga</taxon>
    </lineage>
</organism>